<proteinExistence type="predicted"/>
<evidence type="ECO:0000313" key="3">
    <source>
        <dbReference type="EMBL" id="SBT03985.1"/>
    </source>
</evidence>
<feature type="domain" description="Transposase IS66 central" evidence="2">
    <location>
        <begin position="355"/>
        <end position="480"/>
    </location>
</feature>
<dbReference type="PANTHER" id="PTHR33678:SF2">
    <property type="match status" value="1"/>
</dbReference>
<accession>A0A1A8XFN6</accession>
<dbReference type="Proteomes" id="UP000199169">
    <property type="component" value="Unassembled WGS sequence"/>
</dbReference>
<reference evidence="3 4" key="1">
    <citation type="submission" date="2016-06" db="EMBL/GenBank/DDBJ databases">
        <authorList>
            <person name="Kjaerup R.B."/>
            <person name="Dalgaard T.S."/>
            <person name="Juul-Madsen H.R."/>
        </authorList>
    </citation>
    <scope>NUCLEOTIDE SEQUENCE [LARGE SCALE GENOMIC DNA]</scope>
    <source>
        <strain evidence="3">3</strain>
    </source>
</reference>
<dbReference type="EMBL" id="FLQX01000032">
    <property type="protein sequence ID" value="SBT03985.1"/>
    <property type="molecule type" value="Genomic_DNA"/>
</dbReference>
<evidence type="ECO:0000256" key="1">
    <source>
        <dbReference type="SAM" id="MobiDB-lite"/>
    </source>
</evidence>
<dbReference type="AlphaFoldDB" id="A0A1A8XFN6"/>
<gene>
    <name evidence="3" type="ORF">ACCAA_1270002</name>
</gene>
<feature type="domain" description="Transposase IS66 central" evidence="2">
    <location>
        <begin position="152"/>
        <end position="252"/>
    </location>
</feature>
<feature type="compositionally biased region" description="Basic residues" evidence="1">
    <location>
        <begin position="72"/>
        <end position="84"/>
    </location>
</feature>
<dbReference type="InterPro" id="IPR004291">
    <property type="entry name" value="Transposase_IS66_central"/>
</dbReference>
<dbReference type="PANTHER" id="PTHR33678">
    <property type="entry name" value="BLL1576 PROTEIN"/>
    <property type="match status" value="1"/>
</dbReference>
<dbReference type="InterPro" id="IPR052344">
    <property type="entry name" value="Transposase-related"/>
</dbReference>
<dbReference type="RefSeq" id="WP_245754407.1">
    <property type="nucleotide sequence ID" value="NZ_FLQX01000032.1"/>
</dbReference>
<protein>
    <recommendedName>
        <fullName evidence="2">Transposase IS66 central domain-containing protein</fullName>
    </recommendedName>
</protein>
<dbReference type="Pfam" id="PF03050">
    <property type="entry name" value="DDE_Tnp_IS66"/>
    <property type="match status" value="2"/>
</dbReference>
<sequence length="537" mass="60673">MSTEIPQKLPGIPDIPADEMTPAVVLLLELCHWQREQIQALRDEVARLKGQKPKPAIKPSALEGERSETKKARLPKRRGKRHKTAKLEIHESVKRQPAEDIPQNSRFKGYQDFVVQELRIGVHNTRYRLERWVTPEGMSLIGQLPAEIGGVHFGPQLRAFILYQYHHAHVTQPLLLEQLREWQIDISAGQLSALITDGHSEFHREKDALLEAGLQRSRYVHVDDTGARHQGKNGYCTHIGNERFAWFASTDSKSRINFLELLRAGHDAYTLNQAALAYMAEHKLPCAQLQALTALAPAAWTGQAAWQAVLAQQGITDPRHVRTVTEGALLGTVVEQGVAPDLAIVSDDAGQFDVLIHALCWIHAERVLAKLLGFNDAQRQALASTRSELWAIYDALKAYKEVPDALTAAAIEARFEKLCATRTGYASLDRALKRMRRNRAELLRVLQRPELPLHNNLSESDIRDYVKKRKISGSTRSPSGRRCRDTFASLKKTCRKNGLPFWQYLKDRVFGWHRIPPLAQWIFETPPTAATVPLRDP</sequence>
<evidence type="ECO:0000313" key="4">
    <source>
        <dbReference type="Proteomes" id="UP000199169"/>
    </source>
</evidence>
<dbReference type="STRING" id="1860102.ACCAA_1270002"/>
<evidence type="ECO:0000259" key="2">
    <source>
        <dbReference type="Pfam" id="PF03050"/>
    </source>
</evidence>
<keyword evidence="4" id="KW-1185">Reference proteome</keyword>
<name>A0A1A8XFN6_9PROT</name>
<feature type="region of interest" description="Disordered" evidence="1">
    <location>
        <begin position="49"/>
        <end position="84"/>
    </location>
</feature>
<organism evidence="3 4">
    <name type="scientific">Candidatus Accumulibacter aalborgensis</name>
    <dbReference type="NCBI Taxonomy" id="1860102"/>
    <lineage>
        <taxon>Bacteria</taxon>
        <taxon>Pseudomonadati</taxon>
        <taxon>Pseudomonadota</taxon>
        <taxon>Betaproteobacteria</taxon>
        <taxon>Candidatus Accumulibacter</taxon>
    </lineage>
</organism>